<proteinExistence type="predicted"/>
<organism evidence="1 2">
    <name type="scientific">Thalassotalea euphylliae</name>
    <dbReference type="NCBI Taxonomy" id="1655234"/>
    <lineage>
        <taxon>Bacteria</taxon>
        <taxon>Pseudomonadati</taxon>
        <taxon>Pseudomonadota</taxon>
        <taxon>Gammaproteobacteria</taxon>
        <taxon>Alteromonadales</taxon>
        <taxon>Colwelliaceae</taxon>
        <taxon>Thalassotalea</taxon>
    </lineage>
</organism>
<dbReference type="EMBL" id="QUOV01000001">
    <property type="protein sequence ID" value="REL35652.1"/>
    <property type="molecule type" value="Genomic_DNA"/>
</dbReference>
<dbReference type="OrthoDB" id="164222at2"/>
<dbReference type="AlphaFoldDB" id="A0A3E0UIS2"/>
<gene>
    <name evidence="1" type="ORF">DXX92_09965</name>
</gene>
<evidence type="ECO:0008006" key="3">
    <source>
        <dbReference type="Google" id="ProtNLM"/>
    </source>
</evidence>
<comment type="caution">
    <text evidence="1">The sequence shown here is derived from an EMBL/GenBank/DDBJ whole genome shotgun (WGS) entry which is preliminary data.</text>
</comment>
<dbReference type="Proteomes" id="UP000256999">
    <property type="component" value="Unassembled WGS sequence"/>
</dbReference>
<protein>
    <recommendedName>
        <fullName evidence="3">Thiamin/hydroxymethyl pyrimidine-binding YkoF putative domain-containing protein</fullName>
    </recommendedName>
</protein>
<name>A0A3E0UIS2_9GAMM</name>
<dbReference type="Gene3D" id="3.30.70.930">
    <property type="match status" value="1"/>
</dbReference>
<dbReference type="SUPFAM" id="SSF89957">
    <property type="entry name" value="MTH1187/YkoF-like"/>
    <property type="match status" value="1"/>
</dbReference>
<dbReference type="InterPro" id="IPR029756">
    <property type="entry name" value="MTH1187/YkoF-like"/>
</dbReference>
<evidence type="ECO:0000313" key="2">
    <source>
        <dbReference type="Proteomes" id="UP000256999"/>
    </source>
</evidence>
<sequence>MQISIDLSLYPLAQKAYKTEIWAFINALKADAQVKVVSNGMSTQVFGEYDHTLNFVMAEMKKVHQTVGGAVFILKIIADDRFREYEN</sequence>
<evidence type="ECO:0000313" key="1">
    <source>
        <dbReference type="EMBL" id="REL35652.1"/>
    </source>
</evidence>
<reference evidence="1 2" key="1">
    <citation type="submission" date="2018-08" db="EMBL/GenBank/DDBJ databases">
        <title>Thalassotalea euphylliae genome.</title>
        <authorList>
            <person name="Summers S."/>
            <person name="Rice S.A."/>
            <person name="Freckelton M.L."/>
            <person name="Nedved B.T."/>
            <person name="Hadfield M.G."/>
        </authorList>
    </citation>
    <scope>NUCLEOTIDE SEQUENCE [LARGE SCALE GENOMIC DNA]</scope>
    <source>
        <strain evidence="1 2">H2</strain>
    </source>
</reference>
<dbReference type="RefSeq" id="WP_116000324.1">
    <property type="nucleotide sequence ID" value="NZ_QUOV01000001.1"/>
</dbReference>
<accession>A0A3E0UIS2</accession>